<sequence>MRIPRYIQYFPGVVLDVLSIASESIPVESSMGTPSMISAATINSALIVGQADALADPPTDPSSEDKVIEDLQVTSALAEMSISDIGTRQPHLCTRTLRSTVCRLSPWHVPGRPYQSRLYSRIP</sequence>
<gene>
    <name evidence="1" type="ORF">KVV02_002935</name>
</gene>
<proteinExistence type="predicted"/>
<organism evidence="1 2">
    <name type="scientific">Mortierella alpina</name>
    <name type="common">Oleaginous fungus</name>
    <name type="synonym">Mortierella renispora</name>
    <dbReference type="NCBI Taxonomy" id="64518"/>
    <lineage>
        <taxon>Eukaryota</taxon>
        <taxon>Fungi</taxon>
        <taxon>Fungi incertae sedis</taxon>
        <taxon>Mucoromycota</taxon>
        <taxon>Mortierellomycotina</taxon>
        <taxon>Mortierellomycetes</taxon>
        <taxon>Mortierellales</taxon>
        <taxon>Mortierellaceae</taxon>
        <taxon>Mortierella</taxon>
    </lineage>
</organism>
<name>A0A9P8CZI2_MORAP</name>
<comment type="caution">
    <text evidence="1">The sequence shown here is derived from an EMBL/GenBank/DDBJ whole genome shotgun (WGS) entry which is preliminary data.</text>
</comment>
<dbReference type="EMBL" id="JAIFTL010000311">
    <property type="protein sequence ID" value="KAG9320245.1"/>
    <property type="molecule type" value="Genomic_DNA"/>
</dbReference>
<reference evidence="1" key="1">
    <citation type="submission" date="2021-07" db="EMBL/GenBank/DDBJ databases">
        <title>Draft genome of Mortierella alpina, strain LL118, isolated from an aspen leaf litter sample.</title>
        <authorList>
            <person name="Yang S."/>
            <person name="Vinatzer B.A."/>
        </authorList>
    </citation>
    <scope>NUCLEOTIDE SEQUENCE</scope>
    <source>
        <strain evidence="1">LL118</strain>
    </source>
</reference>
<protein>
    <submittedName>
        <fullName evidence="1">Uncharacterized protein</fullName>
    </submittedName>
</protein>
<evidence type="ECO:0000313" key="1">
    <source>
        <dbReference type="EMBL" id="KAG9320245.1"/>
    </source>
</evidence>
<dbReference type="AlphaFoldDB" id="A0A9P8CZI2"/>
<evidence type="ECO:0000313" key="2">
    <source>
        <dbReference type="Proteomes" id="UP000717515"/>
    </source>
</evidence>
<dbReference type="Proteomes" id="UP000717515">
    <property type="component" value="Unassembled WGS sequence"/>
</dbReference>
<accession>A0A9P8CZI2</accession>